<protein>
    <recommendedName>
        <fullName evidence="5">MSHA biogenesis protein MshK</fullName>
    </recommendedName>
</protein>
<dbReference type="AlphaFoldDB" id="A0A4Q7LG80"/>
<accession>A0A4Q7LG80</accession>
<gene>
    <name evidence="3" type="ORF">EV685_3420</name>
</gene>
<keyword evidence="4" id="KW-1185">Reference proteome</keyword>
<organism evidence="3 4">
    <name type="scientific">Sphaerotilus mobilis</name>
    <dbReference type="NCBI Taxonomy" id="47994"/>
    <lineage>
        <taxon>Bacteria</taxon>
        <taxon>Pseudomonadati</taxon>
        <taxon>Pseudomonadota</taxon>
        <taxon>Betaproteobacteria</taxon>
        <taxon>Burkholderiales</taxon>
        <taxon>Sphaerotilaceae</taxon>
        <taxon>Sphaerotilus</taxon>
    </lineage>
</organism>
<evidence type="ECO:0000256" key="2">
    <source>
        <dbReference type="SAM" id="SignalP"/>
    </source>
</evidence>
<feature type="compositionally biased region" description="Low complexity" evidence="1">
    <location>
        <begin position="41"/>
        <end position="80"/>
    </location>
</feature>
<feature type="region of interest" description="Disordered" evidence="1">
    <location>
        <begin position="25"/>
        <end position="80"/>
    </location>
</feature>
<dbReference type="Proteomes" id="UP000293433">
    <property type="component" value="Unassembled WGS sequence"/>
</dbReference>
<evidence type="ECO:0000313" key="3">
    <source>
        <dbReference type="EMBL" id="RZS52229.1"/>
    </source>
</evidence>
<reference evidence="3 4" key="1">
    <citation type="submission" date="2019-02" db="EMBL/GenBank/DDBJ databases">
        <title>Genomic Encyclopedia of Type Strains, Phase IV (KMG-IV): sequencing the most valuable type-strain genomes for metagenomic binning, comparative biology and taxonomic classification.</title>
        <authorList>
            <person name="Goeker M."/>
        </authorList>
    </citation>
    <scope>NUCLEOTIDE SEQUENCE [LARGE SCALE GENOMIC DNA]</scope>
    <source>
        <strain evidence="3 4">DSM 10617</strain>
    </source>
</reference>
<name>A0A4Q7LG80_9BURK</name>
<proteinExistence type="predicted"/>
<evidence type="ECO:0000256" key="1">
    <source>
        <dbReference type="SAM" id="MobiDB-lite"/>
    </source>
</evidence>
<dbReference type="EMBL" id="SGWV01000011">
    <property type="protein sequence ID" value="RZS52229.1"/>
    <property type="molecule type" value="Genomic_DNA"/>
</dbReference>
<evidence type="ECO:0008006" key="5">
    <source>
        <dbReference type="Google" id="ProtNLM"/>
    </source>
</evidence>
<evidence type="ECO:0000313" key="4">
    <source>
        <dbReference type="Proteomes" id="UP000293433"/>
    </source>
</evidence>
<feature type="compositionally biased region" description="Low complexity" evidence="1">
    <location>
        <begin position="25"/>
        <end position="34"/>
    </location>
</feature>
<feature type="signal peptide" evidence="2">
    <location>
        <begin position="1"/>
        <end position="22"/>
    </location>
</feature>
<keyword evidence="2" id="KW-0732">Signal</keyword>
<feature type="chain" id="PRO_5020322136" description="MSHA biogenesis protein MshK" evidence="2">
    <location>
        <begin position="23"/>
        <end position="153"/>
    </location>
</feature>
<comment type="caution">
    <text evidence="3">The sequence shown here is derived from an EMBL/GenBank/DDBJ whole genome shotgun (WGS) entry which is preliminary data.</text>
</comment>
<sequence>MGAAVKRVIVLLPLALAGLASAQPQSQLQPQHLPDPTRPLGATAVARPGTPTAPAAARPAAAAASAARPAAPAVRSVPTPRLQALMTPQDGPRSALLDGQLLRAGQTLGGDWRLERIGDDGVLLRRLSAAATAPDTATLWLPLLADPRLHKEP</sequence>